<proteinExistence type="predicted"/>
<dbReference type="InterPro" id="IPR015889">
    <property type="entry name" value="Intradiol_dOase_core"/>
</dbReference>
<reference evidence="4" key="1">
    <citation type="submission" date="2019-04" db="EMBL/GenBank/DDBJ databases">
        <title>Sequencing of skin fungus with MAO and IRED activity.</title>
        <authorList>
            <person name="Marsaioli A.J."/>
            <person name="Bonatto J.M.C."/>
            <person name="Reis Junior O."/>
        </authorList>
    </citation>
    <scope>NUCLEOTIDE SEQUENCE</scope>
    <source>
        <strain evidence="4">30M1</strain>
    </source>
</reference>
<keyword evidence="2" id="KW-0732">Signal</keyword>
<dbReference type="EMBL" id="SWKU01000001">
    <property type="protein sequence ID" value="KAF3011104.1"/>
    <property type="molecule type" value="Genomic_DNA"/>
</dbReference>
<feature type="signal peptide" evidence="2">
    <location>
        <begin position="1"/>
        <end position="23"/>
    </location>
</feature>
<dbReference type="Gene3D" id="2.60.130.10">
    <property type="entry name" value="Aromatic compound dioxygenase"/>
    <property type="match status" value="1"/>
</dbReference>
<dbReference type="PANTHER" id="PTHR34315">
    <property type="match status" value="1"/>
</dbReference>
<feature type="domain" description="Intradiol ring-cleavage dioxygenases" evidence="3">
    <location>
        <begin position="140"/>
        <end position="234"/>
    </location>
</feature>
<evidence type="ECO:0000313" key="5">
    <source>
        <dbReference type="Proteomes" id="UP000801428"/>
    </source>
</evidence>
<dbReference type="AlphaFoldDB" id="A0A9P4WD47"/>
<feature type="compositionally biased region" description="Gly residues" evidence="1">
    <location>
        <begin position="363"/>
        <end position="376"/>
    </location>
</feature>
<evidence type="ECO:0000256" key="1">
    <source>
        <dbReference type="SAM" id="MobiDB-lite"/>
    </source>
</evidence>
<sequence>MVNFATIVSSAIAASSLVGSVSAHPGEKHDLMHVKRQIDARQLRATAAKRSLESCQDSLEHRSLMQRSHIRRSEALKDLRNKRSIDSNSKKFRRDLALLQEFEAINHNQTGVLNYTPNTDATNIFAANTSCILAPEVTDGPYYVNGELIRKDVKEDQAGIDLYLEVQYVDINTCKPVPKLFVDVWNCNATGYYSGVESGQGGLNTTFLRGIQETDEDGVVAFETIFPGHYDGRAIHTHLLTKSNVTVRKNQTTQDGAVTHIGQLFWPEELRSEVEATSPYNENTQTITSNDDDMWSIVQAEDNYDPFPQFIYVGDLITDGLFAWIQIGINASADYTDDDYYNVAATYQAGGGVANADSGFVGGGGGDGNGTTGGNGTIPSGSPPSDIGPSSTASA</sequence>
<feature type="chain" id="PRO_5040291737" description="Intradiol ring-cleavage dioxygenases domain-containing protein" evidence="2">
    <location>
        <begin position="24"/>
        <end position="395"/>
    </location>
</feature>
<feature type="region of interest" description="Disordered" evidence="1">
    <location>
        <begin position="363"/>
        <end position="395"/>
    </location>
</feature>
<dbReference type="GO" id="GO:0008199">
    <property type="term" value="F:ferric iron binding"/>
    <property type="evidence" value="ECO:0007669"/>
    <property type="project" value="InterPro"/>
</dbReference>
<dbReference type="OrthoDB" id="121380at2759"/>
<organism evidence="4 5">
    <name type="scientific">Curvularia kusanoi</name>
    <name type="common">Cochliobolus kusanoi</name>
    <dbReference type="NCBI Taxonomy" id="90978"/>
    <lineage>
        <taxon>Eukaryota</taxon>
        <taxon>Fungi</taxon>
        <taxon>Dikarya</taxon>
        <taxon>Ascomycota</taxon>
        <taxon>Pezizomycotina</taxon>
        <taxon>Dothideomycetes</taxon>
        <taxon>Pleosporomycetidae</taxon>
        <taxon>Pleosporales</taxon>
        <taxon>Pleosporineae</taxon>
        <taxon>Pleosporaceae</taxon>
        <taxon>Curvularia</taxon>
    </lineage>
</organism>
<dbReference type="SUPFAM" id="SSF49482">
    <property type="entry name" value="Aromatic compound dioxygenase"/>
    <property type="match status" value="1"/>
</dbReference>
<evidence type="ECO:0000259" key="3">
    <source>
        <dbReference type="Pfam" id="PF00775"/>
    </source>
</evidence>
<evidence type="ECO:0000313" key="4">
    <source>
        <dbReference type="EMBL" id="KAF3011104.1"/>
    </source>
</evidence>
<dbReference type="PANTHER" id="PTHR34315:SF2">
    <property type="entry name" value="ANCHORED DIOXYGENASE, PUTATIVE (AFU_ORTHOLOGUE AFUA_3G01800)-RELATED"/>
    <property type="match status" value="1"/>
</dbReference>
<name>A0A9P4WD47_CURKU</name>
<keyword evidence="5" id="KW-1185">Reference proteome</keyword>
<protein>
    <recommendedName>
        <fullName evidence="3">Intradiol ring-cleavage dioxygenases domain-containing protein</fullName>
    </recommendedName>
</protein>
<dbReference type="InterPro" id="IPR000627">
    <property type="entry name" value="Intradiol_dOase_C"/>
</dbReference>
<dbReference type="Pfam" id="PF00775">
    <property type="entry name" value="Dioxygenase_C"/>
    <property type="match status" value="1"/>
</dbReference>
<gene>
    <name evidence="4" type="ORF">E8E13_011344</name>
</gene>
<evidence type="ECO:0000256" key="2">
    <source>
        <dbReference type="SAM" id="SignalP"/>
    </source>
</evidence>
<dbReference type="CDD" id="cd03457">
    <property type="entry name" value="intradiol_dioxygenase_like"/>
    <property type="match status" value="1"/>
</dbReference>
<accession>A0A9P4WD47</accession>
<comment type="caution">
    <text evidence="4">The sequence shown here is derived from an EMBL/GenBank/DDBJ whole genome shotgun (WGS) entry which is preliminary data.</text>
</comment>
<dbReference type="GO" id="GO:0016702">
    <property type="term" value="F:oxidoreductase activity, acting on single donors with incorporation of molecular oxygen, incorporation of two atoms of oxygen"/>
    <property type="evidence" value="ECO:0007669"/>
    <property type="project" value="InterPro"/>
</dbReference>
<dbReference type="Proteomes" id="UP000801428">
    <property type="component" value="Unassembled WGS sequence"/>
</dbReference>
<feature type="compositionally biased region" description="Low complexity" evidence="1">
    <location>
        <begin position="377"/>
        <end position="395"/>
    </location>
</feature>